<name>A0ABQ0YHG8_9NOCA</name>
<comment type="caution">
    <text evidence="1">The sequence shown here is derived from an EMBL/GenBank/DDBJ whole genome shotgun (WGS) entry which is preliminary data.</text>
</comment>
<organism evidence="1 2">
    <name type="scientific">Rhodococcus aetherivorans</name>
    <dbReference type="NCBI Taxonomy" id="191292"/>
    <lineage>
        <taxon>Bacteria</taxon>
        <taxon>Bacillati</taxon>
        <taxon>Actinomycetota</taxon>
        <taxon>Actinomycetes</taxon>
        <taxon>Mycobacteriales</taxon>
        <taxon>Nocardiaceae</taxon>
        <taxon>Rhodococcus</taxon>
    </lineage>
</organism>
<gene>
    <name evidence="1" type="ORF">RAJCM14343_1231</name>
</gene>
<dbReference type="EMBL" id="BLAH01000036">
    <property type="protein sequence ID" value="GES35982.1"/>
    <property type="molecule type" value="Genomic_DNA"/>
</dbReference>
<protein>
    <submittedName>
        <fullName evidence="1">Uncharacterized protein</fullName>
    </submittedName>
</protein>
<dbReference type="Proteomes" id="UP000325466">
    <property type="component" value="Unassembled WGS sequence"/>
</dbReference>
<proteinExistence type="predicted"/>
<reference evidence="1 2" key="1">
    <citation type="journal article" date="2018" name="Biodegradation">
        <title>1,4-Dioxane degradation characteristics of Rhodococcus aetherivorans JCM 14343.</title>
        <authorList>
            <person name="Inoue D."/>
            <person name="Tsunoda T."/>
            <person name="Yamamoto N."/>
            <person name="Ike M."/>
            <person name="Sei K."/>
        </authorList>
    </citation>
    <scope>NUCLEOTIDE SEQUENCE [LARGE SCALE GENOMIC DNA]</scope>
    <source>
        <strain evidence="1 2">JCM 14343</strain>
    </source>
</reference>
<evidence type="ECO:0000313" key="1">
    <source>
        <dbReference type="EMBL" id="GES35982.1"/>
    </source>
</evidence>
<sequence>MIPLTTTEHHLPGATRCTSCRAEIVWATTTKDKPIPLEPASTPNGNLAVYPVDGGGLRAVVVQGPRRDALRACGQPLYLSHFVSCPHADEWRTR</sequence>
<accession>A0ABQ0YHG8</accession>
<evidence type="ECO:0000313" key="2">
    <source>
        <dbReference type="Proteomes" id="UP000325466"/>
    </source>
</evidence>
<dbReference type="RefSeq" id="WP_051446129.1">
    <property type="nucleotide sequence ID" value="NZ_BLAH01000036.1"/>
</dbReference>
<keyword evidence="2" id="KW-1185">Reference proteome</keyword>